<dbReference type="Gene3D" id="3.40.50.1980">
    <property type="entry name" value="Nitrogenase molybdenum iron protein domain"/>
    <property type="match status" value="2"/>
</dbReference>
<feature type="compositionally biased region" description="Basic and acidic residues" evidence="1">
    <location>
        <begin position="120"/>
        <end position="157"/>
    </location>
</feature>
<dbReference type="PROSITE" id="PS51257">
    <property type="entry name" value="PROKAR_LIPOPROTEIN"/>
    <property type="match status" value="1"/>
</dbReference>
<keyword evidence="4" id="KW-1185">Reference proteome</keyword>
<comment type="caution">
    <text evidence="3">The sequence shown here is derived from an EMBL/GenBank/DDBJ whole genome shotgun (WGS) entry which is preliminary data.</text>
</comment>
<dbReference type="RefSeq" id="WP_191752713.1">
    <property type="nucleotide sequence ID" value="NZ_JACSQM010000002.1"/>
</dbReference>
<dbReference type="InterPro" id="IPR050492">
    <property type="entry name" value="Bact_metal-bind_prot9"/>
</dbReference>
<feature type="chain" id="PRO_5046462377" evidence="2">
    <location>
        <begin position="21"/>
        <end position="328"/>
    </location>
</feature>
<protein>
    <submittedName>
        <fullName evidence="3">Zinc ABC transporter substrate-binding protein</fullName>
    </submittedName>
</protein>
<feature type="signal peptide" evidence="2">
    <location>
        <begin position="1"/>
        <end position="20"/>
    </location>
</feature>
<dbReference type="InterPro" id="IPR006127">
    <property type="entry name" value="ZnuA-like"/>
</dbReference>
<proteinExistence type="predicted"/>
<evidence type="ECO:0000313" key="4">
    <source>
        <dbReference type="Proteomes" id="UP000603641"/>
    </source>
</evidence>
<evidence type="ECO:0000256" key="1">
    <source>
        <dbReference type="SAM" id="MobiDB-lite"/>
    </source>
</evidence>
<dbReference type="EMBL" id="JACSQM010000002">
    <property type="protein sequence ID" value="MBD7963284.1"/>
    <property type="molecule type" value="Genomic_DNA"/>
</dbReference>
<feature type="region of interest" description="Disordered" evidence="1">
    <location>
        <begin position="120"/>
        <end position="159"/>
    </location>
</feature>
<dbReference type="PANTHER" id="PTHR42953:SF8">
    <property type="entry name" value="ZINT DOMAIN-CONTAINING PROTEIN"/>
    <property type="match status" value="1"/>
</dbReference>
<dbReference type="SUPFAM" id="SSF53807">
    <property type="entry name" value="Helical backbone' metal receptor"/>
    <property type="match status" value="1"/>
</dbReference>
<dbReference type="PANTHER" id="PTHR42953">
    <property type="entry name" value="HIGH-AFFINITY ZINC UPTAKE SYSTEM PROTEIN ZNUA-RELATED"/>
    <property type="match status" value="1"/>
</dbReference>
<sequence>MRIISLLSVTILLILSAACGNNSTSDKKEGTLQIYTTMYPLEYFTERIGGKHVDVSSIIPPGADAHTYEPSTKKMVEITEGDAFVYNKLESDEFSSSVADTLKEENMPIIDGAKGISYHESAEHEGEDHANEEEEHAHEEEENHAHEEEEHHDHGSLDPHIWLDPVLAQQIADNIYNGLVKLNPDAKEDFKKNHEALIADLNEIDSSFKTKVENAPKNSFIVSHAAYGYWAERYGLEQIAISGLSPSHEPSQHQIEKIIEYAKKEKTSYILFEENVNNKVAAMIKKEVGAETLTLHNLETLTKDDIKKDRDYLSIMNQNIDTLSKALQ</sequence>
<reference evidence="3 4" key="1">
    <citation type="submission" date="2020-08" db="EMBL/GenBank/DDBJ databases">
        <title>A Genomic Blueprint of the Chicken Gut Microbiome.</title>
        <authorList>
            <person name="Gilroy R."/>
            <person name="Ravi A."/>
            <person name="Getino M."/>
            <person name="Pursley I."/>
            <person name="Horton D.L."/>
            <person name="Alikhan N.-F."/>
            <person name="Baker D."/>
            <person name="Gharbi K."/>
            <person name="Hall N."/>
            <person name="Watson M."/>
            <person name="Adriaenssens E.M."/>
            <person name="Foster-Nyarko E."/>
            <person name="Jarju S."/>
            <person name="Secka A."/>
            <person name="Antonio M."/>
            <person name="Oren A."/>
            <person name="Chaudhuri R."/>
            <person name="La Ragione R.M."/>
            <person name="Hildebrand F."/>
            <person name="Pallen M.J."/>
        </authorList>
    </citation>
    <scope>NUCLEOTIDE SEQUENCE [LARGE SCALE GENOMIC DNA]</scope>
    <source>
        <strain evidence="3 4">Sa2CUA10</strain>
    </source>
</reference>
<dbReference type="Proteomes" id="UP000603641">
    <property type="component" value="Unassembled WGS sequence"/>
</dbReference>
<evidence type="ECO:0000313" key="3">
    <source>
        <dbReference type="EMBL" id="MBD7963284.1"/>
    </source>
</evidence>
<keyword evidence="2" id="KW-0732">Signal</keyword>
<accession>A0ABR8SJJ9</accession>
<name>A0ABR8SJJ9_9BACL</name>
<gene>
    <name evidence="3" type="ORF">H9648_04380</name>
</gene>
<dbReference type="Pfam" id="PF01297">
    <property type="entry name" value="ZnuA"/>
    <property type="match status" value="1"/>
</dbReference>
<evidence type="ECO:0000256" key="2">
    <source>
        <dbReference type="SAM" id="SignalP"/>
    </source>
</evidence>
<organism evidence="3 4">
    <name type="scientific">Fictibacillus norfolkensis</name>
    <dbReference type="NCBI Taxonomy" id="2762233"/>
    <lineage>
        <taxon>Bacteria</taxon>
        <taxon>Bacillati</taxon>
        <taxon>Bacillota</taxon>
        <taxon>Bacilli</taxon>
        <taxon>Bacillales</taxon>
        <taxon>Fictibacillaceae</taxon>
        <taxon>Fictibacillus</taxon>
    </lineage>
</organism>